<dbReference type="GO" id="GO:0071949">
    <property type="term" value="F:FAD binding"/>
    <property type="evidence" value="ECO:0007669"/>
    <property type="project" value="InterPro"/>
</dbReference>
<dbReference type="Pfam" id="PF01494">
    <property type="entry name" value="FAD_binding_3"/>
    <property type="match status" value="1"/>
</dbReference>
<evidence type="ECO:0000256" key="3">
    <source>
        <dbReference type="ARBA" id="ARBA00022827"/>
    </source>
</evidence>
<keyword evidence="4" id="KW-0560">Oxidoreductase</keyword>
<comment type="caution">
    <text evidence="7">The sequence shown here is derived from an EMBL/GenBank/DDBJ whole genome shotgun (WGS) entry which is preliminary data.</text>
</comment>
<dbReference type="SUPFAM" id="SSF54373">
    <property type="entry name" value="FAD-linked reductases, C-terminal domain"/>
    <property type="match status" value="1"/>
</dbReference>
<evidence type="ECO:0000313" key="8">
    <source>
        <dbReference type="Proteomes" id="UP000265845"/>
    </source>
</evidence>
<comment type="cofactor">
    <cofactor evidence="1">
        <name>FAD</name>
        <dbReference type="ChEBI" id="CHEBI:57692"/>
    </cofactor>
</comment>
<protein>
    <submittedName>
        <fullName evidence="7">Monooxygenase</fullName>
    </submittedName>
</protein>
<accession>A0A399RF45</accession>
<dbReference type="PANTHER" id="PTHR13789">
    <property type="entry name" value="MONOOXYGENASE"/>
    <property type="match status" value="1"/>
</dbReference>
<feature type="domain" description="FAD-binding" evidence="6">
    <location>
        <begin position="5"/>
        <end position="346"/>
    </location>
</feature>
<dbReference type="PRINTS" id="PR00420">
    <property type="entry name" value="RNGMNOXGNASE"/>
</dbReference>
<dbReference type="InterPro" id="IPR036188">
    <property type="entry name" value="FAD/NAD-bd_sf"/>
</dbReference>
<dbReference type="RefSeq" id="WP_119454101.1">
    <property type="nucleotide sequence ID" value="NZ_QWGA01000007.1"/>
</dbReference>
<dbReference type="Proteomes" id="UP000265845">
    <property type="component" value="Unassembled WGS sequence"/>
</dbReference>
<reference evidence="7 8" key="1">
    <citation type="submission" date="2018-08" db="EMBL/GenBank/DDBJ databases">
        <title>Henriciella mobilis sp. nov., isolated from seawater.</title>
        <authorList>
            <person name="Cheng H."/>
            <person name="Wu Y.-H."/>
            <person name="Xu X.-W."/>
            <person name="Guo L.-L."/>
        </authorList>
    </citation>
    <scope>NUCLEOTIDE SEQUENCE [LARGE SCALE GENOMIC DNA]</scope>
    <source>
        <strain evidence="7 8">CCUG67844</strain>
    </source>
</reference>
<keyword evidence="5 7" id="KW-0503">Monooxygenase</keyword>
<dbReference type="InterPro" id="IPR050493">
    <property type="entry name" value="FAD-dep_Monooxygenase_BioMet"/>
</dbReference>
<keyword evidence="8" id="KW-1185">Reference proteome</keyword>
<evidence type="ECO:0000259" key="6">
    <source>
        <dbReference type="Pfam" id="PF01494"/>
    </source>
</evidence>
<dbReference type="InterPro" id="IPR002938">
    <property type="entry name" value="FAD-bd"/>
</dbReference>
<name>A0A399RF45_9PROT</name>
<evidence type="ECO:0000256" key="5">
    <source>
        <dbReference type="ARBA" id="ARBA00023033"/>
    </source>
</evidence>
<dbReference type="OrthoDB" id="4230779at2"/>
<keyword evidence="2" id="KW-0285">Flavoprotein</keyword>
<evidence type="ECO:0000313" key="7">
    <source>
        <dbReference type="EMBL" id="RIJ28677.1"/>
    </source>
</evidence>
<dbReference type="EMBL" id="QWGA01000007">
    <property type="protein sequence ID" value="RIJ28677.1"/>
    <property type="molecule type" value="Genomic_DNA"/>
</dbReference>
<sequence length="400" mass="42717">MTKTDTHALIAGGGIGGLTAALCLARAGWTVDVYEAADALTEVGAGLQLSPNAMKVFDTLGLSGEIAKRGFAPEALELRLGQSGRRVFSIPVNQRAAPAWGAPYIHIHRADLLDILAEAASANSSIKIQLGAKAADYETDGATARLLFEDGTSATGQLLLGADGLHSILRKQMLGDVPARFTGNLAWRFTVPLDKLASPPPPTACVWAGPGRHAVTYRLRGGTLANFVGIVERHDWQGESWTEQGTKAEALSDFAGWNDTLTELIEAADSHYRWALFDRLPLGTWCDGPVTLLGDACHPMLPFQAQGAAQATEDAYVLAGKVKAGGDIPAALRSYEEARKPRTSRIQAASRANMKTFHKRSPAEQAATYGPMWIAGQLLPGVVRSRLDWIYGHDVTATGR</sequence>
<dbReference type="AlphaFoldDB" id="A0A399RF45"/>
<evidence type="ECO:0000256" key="2">
    <source>
        <dbReference type="ARBA" id="ARBA00022630"/>
    </source>
</evidence>
<dbReference type="Gene3D" id="3.50.50.60">
    <property type="entry name" value="FAD/NAD(P)-binding domain"/>
    <property type="match status" value="1"/>
</dbReference>
<dbReference type="SUPFAM" id="SSF51905">
    <property type="entry name" value="FAD/NAD(P)-binding domain"/>
    <property type="match status" value="1"/>
</dbReference>
<keyword evidence="3" id="KW-0274">FAD</keyword>
<proteinExistence type="predicted"/>
<dbReference type="PANTHER" id="PTHR13789:SF318">
    <property type="entry name" value="GERANYLGERANYL DIPHOSPHATE REDUCTASE"/>
    <property type="match status" value="1"/>
</dbReference>
<organism evidence="7 8">
    <name type="scientific">Henriciella algicola</name>
    <dbReference type="NCBI Taxonomy" id="1608422"/>
    <lineage>
        <taxon>Bacteria</taxon>
        <taxon>Pseudomonadati</taxon>
        <taxon>Pseudomonadota</taxon>
        <taxon>Alphaproteobacteria</taxon>
        <taxon>Hyphomonadales</taxon>
        <taxon>Hyphomonadaceae</taxon>
        <taxon>Henriciella</taxon>
    </lineage>
</organism>
<dbReference type="GO" id="GO:0004497">
    <property type="term" value="F:monooxygenase activity"/>
    <property type="evidence" value="ECO:0007669"/>
    <property type="project" value="UniProtKB-KW"/>
</dbReference>
<gene>
    <name evidence="7" type="ORF">D1222_09845</name>
</gene>
<evidence type="ECO:0000256" key="1">
    <source>
        <dbReference type="ARBA" id="ARBA00001974"/>
    </source>
</evidence>
<evidence type="ECO:0000256" key="4">
    <source>
        <dbReference type="ARBA" id="ARBA00023002"/>
    </source>
</evidence>